<dbReference type="Gene3D" id="3.40.605.10">
    <property type="entry name" value="Aldehyde Dehydrogenase, Chain A, domain 1"/>
    <property type="match status" value="1"/>
</dbReference>
<dbReference type="KEGG" id="hse:Hsero_4130"/>
<dbReference type="GO" id="GO:0003842">
    <property type="term" value="F:L-glutamate gamma-semialdehyde dehydrogenase activity"/>
    <property type="evidence" value="ECO:0007669"/>
    <property type="project" value="TreeGrafter"/>
</dbReference>
<dbReference type="GeneID" id="29392617"/>
<dbReference type="RefSeq" id="WP_013236058.1">
    <property type="nucleotide sequence ID" value="NC_014323.1"/>
</dbReference>
<dbReference type="AlphaFoldDB" id="D8ITH0"/>
<keyword evidence="1 4" id="KW-0560">Oxidoreductase</keyword>
<organism evidence="4 5">
    <name type="scientific">Herbaspirillum seropedicae (strain SmR1)</name>
    <dbReference type="NCBI Taxonomy" id="757424"/>
    <lineage>
        <taxon>Bacteria</taxon>
        <taxon>Pseudomonadati</taxon>
        <taxon>Pseudomonadota</taxon>
        <taxon>Betaproteobacteria</taxon>
        <taxon>Burkholderiales</taxon>
        <taxon>Oxalobacteraceae</taxon>
        <taxon>Herbaspirillum</taxon>
    </lineage>
</organism>
<dbReference type="InterPro" id="IPR050485">
    <property type="entry name" value="Proline_metab_enzyme"/>
</dbReference>
<proteinExistence type="predicted"/>
<dbReference type="GO" id="GO:0009898">
    <property type="term" value="C:cytoplasmic side of plasma membrane"/>
    <property type="evidence" value="ECO:0007669"/>
    <property type="project" value="TreeGrafter"/>
</dbReference>
<dbReference type="HOGENOM" id="CLU_036377_1_0_4"/>
<dbReference type="Pfam" id="PF00171">
    <property type="entry name" value="Aldedh"/>
    <property type="match status" value="1"/>
</dbReference>
<dbReference type="SUPFAM" id="SSF53720">
    <property type="entry name" value="ALDH-like"/>
    <property type="match status" value="1"/>
</dbReference>
<keyword evidence="5" id="KW-1185">Reference proteome</keyword>
<keyword evidence="2" id="KW-0520">NAD</keyword>
<dbReference type="NCBIfam" id="TIGR02288">
    <property type="entry name" value="PaaN_2"/>
    <property type="match status" value="1"/>
</dbReference>
<dbReference type="Gene3D" id="3.40.309.10">
    <property type="entry name" value="Aldehyde Dehydrogenase, Chain A, domain 2"/>
    <property type="match status" value="1"/>
</dbReference>
<dbReference type="Proteomes" id="UP000000329">
    <property type="component" value="Chromosome"/>
</dbReference>
<dbReference type="EMBL" id="CP002039">
    <property type="protein sequence ID" value="ADJ65600.1"/>
    <property type="molecule type" value="Genomic_DNA"/>
</dbReference>
<name>D8ITH0_HERSS</name>
<dbReference type="GO" id="GO:0010133">
    <property type="term" value="P:L-proline catabolic process to L-glutamate"/>
    <property type="evidence" value="ECO:0007669"/>
    <property type="project" value="TreeGrafter"/>
</dbReference>
<dbReference type="InterPro" id="IPR011975">
    <property type="entry name" value="PaaN_2"/>
</dbReference>
<protein>
    <submittedName>
        <fullName evidence="4">NAD-dependent aldehyde dehydrogenase protein</fullName>
        <ecNumber evidence="4">1.2.1.-</ecNumber>
    </submittedName>
</protein>
<sequence>MPTDFFNRHRATLEQAVSALQQRGYWSPYNESPSPRFYGEGAAEAGRAAYEARLERPFLFTPEQAGGDRWVGAEVSPYGPPLGIRYPAPDLDRLLPSMQRAAASWREAGPQVWAGVALEIVQRLNARSFEIAHAVQHTTGQAFTMAFQAGGPHAQDRALEAIACAWQQLQLIPAEARWEKPQGKHAPLVMRKTWRIVPRGIGLVIGCCTFPTWNSYPGLFANLATGNAVIVKPHPGAILPLAITVQVAREVLAEAGFAPDVVTLAAHDASDTGLARTLALRHEIGLIDFTGSSANGDWLEERARQARVLTEKSGINQIIIDSTDNLAGMVQNIALSLALYSGQMCTTPQNIYIPRDGVRTPQGQLSFVEVSQAIVQAVAHLTTDSAKAVELLGAIQNEAVLQRIELARGKGQVLLESTALVHPQFPGARVRTPLVMLARRNEAITEEYFGPISFIVPVDDTATAIALAQRIATDQGALTLSAYTTDATLRQGLQHAAADAGVALSLNLTGGVLVNQSAAFSDYHGTGANPAANCTLTDADFVAARYRVVQTREPVASTTTA</sequence>
<dbReference type="STRING" id="757424.Hsero_4130"/>
<dbReference type="OrthoDB" id="5288459at2"/>
<dbReference type="InterPro" id="IPR016162">
    <property type="entry name" value="Ald_DH_N"/>
</dbReference>
<evidence type="ECO:0000256" key="1">
    <source>
        <dbReference type="ARBA" id="ARBA00023002"/>
    </source>
</evidence>
<evidence type="ECO:0000313" key="5">
    <source>
        <dbReference type="Proteomes" id="UP000000329"/>
    </source>
</evidence>
<evidence type="ECO:0000256" key="2">
    <source>
        <dbReference type="ARBA" id="ARBA00023027"/>
    </source>
</evidence>
<gene>
    <name evidence="4" type="ordered locus">Hsero_4130</name>
</gene>
<dbReference type="InterPro" id="IPR016163">
    <property type="entry name" value="Ald_DH_C"/>
</dbReference>
<feature type="domain" description="Aldehyde dehydrogenase" evidence="3">
    <location>
        <begin position="89"/>
        <end position="470"/>
    </location>
</feature>
<dbReference type="eggNOG" id="COG1012">
    <property type="taxonomic scope" value="Bacteria"/>
</dbReference>
<dbReference type="EC" id="1.2.1.-" evidence="4"/>
<accession>D8ITH0</accession>
<dbReference type="PANTHER" id="PTHR42862">
    <property type="entry name" value="DELTA-1-PYRROLINE-5-CARBOXYLATE DEHYDROGENASE 1, ISOFORM A-RELATED"/>
    <property type="match status" value="1"/>
</dbReference>
<dbReference type="InterPro" id="IPR015590">
    <property type="entry name" value="Aldehyde_DH_dom"/>
</dbReference>
<dbReference type="InterPro" id="IPR016161">
    <property type="entry name" value="Ald_DH/histidinol_DH"/>
</dbReference>
<evidence type="ECO:0000259" key="3">
    <source>
        <dbReference type="Pfam" id="PF00171"/>
    </source>
</evidence>
<dbReference type="PANTHER" id="PTHR42862:SF1">
    <property type="entry name" value="DELTA-1-PYRROLINE-5-CARBOXYLATE DEHYDROGENASE 2, ISOFORM A-RELATED"/>
    <property type="match status" value="1"/>
</dbReference>
<reference evidence="4" key="1">
    <citation type="submission" date="2010-04" db="EMBL/GenBank/DDBJ databases">
        <title>The genome of Herbaspirillum seropedicae SmR1, an endophytic, nitrogen-fixing, plant-growth promoting beta-Proteobacteria.</title>
        <authorList>
            <person name="Pedrosa F.O."/>
            <person name="Monteiro R.A."/>
            <person name="Wassem R."/>
            <person name="Cruz L.M."/>
            <person name="Ayub R.A."/>
            <person name="Colauto N.B."/>
            <person name="Fernandez M.A."/>
            <person name="Fungaro M.H.P."/>
            <person name="Grisard E.C."/>
            <person name="Hungria M."/>
            <person name="Madeira H.M.F."/>
            <person name="Nodari R.O."/>
            <person name="Osaku C.A."/>
            <person name="Petzl-Erler M.L."/>
            <person name="Terenzi H."/>
            <person name="Vieira L.G.E."/>
            <person name="Almeida M.I.M."/>
            <person name="Alves L.R."/>
            <person name="Arantes O.M.N."/>
            <person name="Balsanelli E."/>
            <person name="Barcellos F.G."/>
            <person name="Baura V.A."/>
            <person name="Binde D.R."/>
            <person name="Campo R.J."/>
            <person name="Chubatsu L.S."/>
            <person name="Chueire L.M.O."/>
            <person name="Ciferri R.R."/>
            <person name="Correa L.C."/>
            <person name="da Conceicao Silva J.L."/>
            <person name="Dabul A.N.G."/>
            <person name="Dambros B.P."/>
            <person name="Faoro H."/>
            <person name="Favetti A."/>
            <person name="Friedermann G."/>
            <person name="Furlaneto M.C."/>
            <person name="Gasques L.S."/>
            <person name="Gimenes C.C.T."/>
            <person name="Gioppo N.M.R."/>
            <person name="Glienke-Blanco C."/>
            <person name="Godoy L.P."/>
            <person name="Guerra M.P."/>
            <person name="Karp S."/>
            <person name="Kava-Cordeiro V."/>
            <person name="Margarido V.P."/>
            <person name="Mathioni S.M."/>
            <person name="Menck-Soares M.A."/>
            <person name="Murace N.K."/>
            <person name="Nicolas M.F."/>
            <person name="Oliveira C.E.C."/>
            <person name="Pagnan N.A.B."/>
            <person name="Pamphile J.A."/>
            <person name="Patussi E.V."/>
            <person name="Pereira L.F.P."/>
            <person name="Pereira-Ferrari L."/>
            <person name="Pinto F.G.S."/>
            <person name="Precoma C."/>
            <person name="Prioli A.J."/>
            <person name="Prioli S.M.A.P."/>
            <person name="Raittz R.T."/>
            <person name="Ramos H.J.O."/>
            <person name="Ribeiro E.M.S.F."/>
            <person name="Rigo L.U."/>
            <person name="Rocha C.L.M.S.C."/>
            <person name="Rocha S.N."/>
            <person name="Santos K."/>
            <person name="Satori D."/>
            <person name="Silva A.G."/>
            <person name="Simao R.C.G."/>
            <person name="Soares M.A.M."/>
            <person name="Souza E.M."/>
            <person name="Steffens M.B.R."/>
            <person name="Steindel M."/>
            <person name="Tadra-Sfeir M.Z."/>
            <person name="Takahashi E.K."/>
            <person name="Torres R.A."/>
            <person name="Valle J.S."/>
            <person name="Vernal J.I."/>
            <person name="Vilas-Boas L.A."/>
            <person name="Watanabe M.A.E."/>
            <person name="Weiss V.A."/>
            <person name="Yates M.A."/>
            <person name="Souza E.M."/>
        </authorList>
    </citation>
    <scope>NUCLEOTIDE SEQUENCE [LARGE SCALE GENOMIC DNA]</scope>
    <source>
        <strain evidence="4">SmR1</strain>
    </source>
</reference>
<evidence type="ECO:0000313" key="4">
    <source>
        <dbReference type="EMBL" id="ADJ65600.1"/>
    </source>
</evidence>